<dbReference type="GO" id="GO:0005886">
    <property type="term" value="C:plasma membrane"/>
    <property type="evidence" value="ECO:0007669"/>
    <property type="project" value="TreeGrafter"/>
</dbReference>
<keyword evidence="9" id="KW-1185">Reference proteome</keyword>
<feature type="transmembrane region" description="Helical" evidence="6">
    <location>
        <begin position="336"/>
        <end position="369"/>
    </location>
</feature>
<evidence type="ECO:0000256" key="2">
    <source>
        <dbReference type="ARBA" id="ARBA00022692"/>
    </source>
</evidence>
<feature type="compositionally biased region" description="Polar residues" evidence="5">
    <location>
        <begin position="480"/>
        <end position="490"/>
    </location>
</feature>
<accession>A0A0L0MYM4</accession>
<dbReference type="PANTHER" id="PTHR23508">
    <property type="entry name" value="CARBOXYLIC ACID TRANSPORTER PROTEIN HOMOLOG"/>
    <property type="match status" value="1"/>
</dbReference>
<dbReference type="STRING" id="1163406.A0A0L0MYM4"/>
<dbReference type="GO" id="GO:0046943">
    <property type="term" value="F:carboxylic acid transmembrane transporter activity"/>
    <property type="evidence" value="ECO:0007669"/>
    <property type="project" value="TreeGrafter"/>
</dbReference>
<dbReference type="Proteomes" id="UP000036947">
    <property type="component" value="Unassembled WGS sequence"/>
</dbReference>
<feature type="transmembrane region" description="Helical" evidence="6">
    <location>
        <begin position="271"/>
        <end position="292"/>
    </location>
</feature>
<evidence type="ECO:0000256" key="4">
    <source>
        <dbReference type="ARBA" id="ARBA00023136"/>
    </source>
</evidence>
<dbReference type="InterPro" id="IPR020846">
    <property type="entry name" value="MFS_dom"/>
</dbReference>
<feature type="transmembrane region" description="Helical" evidence="6">
    <location>
        <begin position="435"/>
        <end position="455"/>
    </location>
</feature>
<evidence type="ECO:0000256" key="1">
    <source>
        <dbReference type="ARBA" id="ARBA00004141"/>
    </source>
</evidence>
<dbReference type="AlphaFoldDB" id="A0A0L0MYM4"/>
<feature type="region of interest" description="Disordered" evidence="5">
    <location>
        <begin position="1"/>
        <end position="31"/>
    </location>
</feature>
<proteinExistence type="predicted"/>
<dbReference type="SUPFAM" id="SSF103473">
    <property type="entry name" value="MFS general substrate transporter"/>
    <property type="match status" value="1"/>
</dbReference>
<dbReference type="PROSITE" id="PS00216">
    <property type="entry name" value="SUGAR_TRANSPORT_1"/>
    <property type="match status" value="1"/>
</dbReference>
<feature type="transmembrane region" description="Helical" evidence="6">
    <location>
        <begin position="110"/>
        <end position="132"/>
    </location>
</feature>
<dbReference type="Pfam" id="PF00083">
    <property type="entry name" value="Sugar_tr"/>
    <property type="match status" value="2"/>
</dbReference>
<gene>
    <name evidence="8" type="ORF">TOPH_08451</name>
</gene>
<feature type="transmembrane region" description="Helical" evidence="6">
    <location>
        <begin position="85"/>
        <end position="104"/>
    </location>
</feature>
<evidence type="ECO:0000313" key="8">
    <source>
        <dbReference type="EMBL" id="KND86899.1"/>
    </source>
</evidence>
<organism evidence="8 9">
    <name type="scientific">Tolypocladium ophioglossoides (strain CBS 100239)</name>
    <name type="common">Snaketongue truffleclub</name>
    <name type="synonym">Elaphocordyceps ophioglossoides</name>
    <dbReference type="NCBI Taxonomy" id="1163406"/>
    <lineage>
        <taxon>Eukaryota</taxon>
        <taxon>Fungi</taxon>
        <taxon>Dikarya</taxon>
        <taxon>Ascomycota</taxon>
        <taxon>Pezizomycotina</taxon>
        <taxon>Sordariomycetes</taxon>
        <taxon>Hypocreomycetidae</taxon>
        <taxon>Hypocreales</taxon>
        <taxon>Ophiocordycipitaceae</taxon>
        <taxon>Tolypocladium</taxon>
    </lineage>
</organism>
<evidence type="ECO:0000313" key="9">
    <source>
        <dbReference type="Proteomes" id="UP000036947"/>
    </source>
</evidence>
<sequence length="499" mass="54746">MKEPVSMVAEADISPKDGTTKQPSDIRALSGSSDGVKWVSSITMVMVGGMALFSDGYNAQVVGHMNPVLTKLYPDDFTKSIKTSLSNAFLIGEVFGMLFFGWVIDKLGRRSGIVWATVFLVLGIVLATAAHGTSTTGMLWMMIIGRGVAGFGAGGEYPTCATSTTEASDESPVIRRRRGMLTAIATDIAIDLGFVVAGVVVLIVLAAYNYHADEGLWRVSFGLGLILPVILLFFRLRFVNSTQYHKHAMKTDIPYLLVLKRYWKPMLGTSLAWFMYDFVTYPFGIFGSTILATLNPEDTLIQTIGYGTVLNCFFLPGTIVGGFLMDKIGRKQTMTLGFVLWALLGFIIGGALNPILSIFPLFVVLYGIFNTLGEMGPGVSRDSAPASSVADSLWRSPHFFALQNRSPRQFVAISSDLQLHLERHERQSGRKGVQGVFLIGAAFALTGGAISWFLIPDRERDLESEDVRFREYLEQNRYSGTFGETKTGTWQPRDPATRP</sequence>
<evidence type="ECO:0000256" key="3">
    <source>
        <dbReference type="ARBA" id="ARBA00022989"/>
    </source>
</evidence>
<dbReference type="PANTHER" id="PTHR23508:SF10">
    <property type="entry name" value="CARBOXYLIC ACID TRANSPORTER PROTEIN HOMOLOG"/>
    <property type="match status" value="1"/>
</dbReference>
<feature type="transmembrane region" description="Helical" evidence="6">
    <location>
        <begin position="216"/>
        <end position="236"/>
    </location>
</feature>
<comment type="caution">
    <text evidence="8">The sequence shown here is derived from an EMBL/GenBank/DDBJ whole genome shotgun (WGS) entry which is preliminary data.</text>
</comment>
<keyword evidence="2 6" id="KW-0812">Transmembrane</keyword>
<feature type="region of interest" description="Disordered" evidence="5">
    <location>
        <begin position="480"/>
        <end position="499"/>
    </location>
</feature>
<feature type="transmembrane region" description="Helical" evidence="6">
    <location>
        <begin position="184"/>
        <end position="210"/>
    </location>
</feature>
<dbReference type="PROSITE" id="PS50850">
    <property type="entry name" value="MFS"/>
    <property type="match status" value="1"/>
</dbReference>
<dbReference type="OrthoDB" id="2153661at2759"/>
<evidence type="ECO:0000259" key="7">
    <source>
        <dbReference type="PROSITE" id="PS50850"/>
    </source>
</evidence>
<dbReference type="EMBL" id="LFRF01000046">
    <property type="protein sequence ID" value="KND86899.1"/>
    <property type="molecule type" value="Genomic_DNA"/>
</dbReference>
<dbReference type="Gene3D" id="1.20.1250.20">
    <property type="entry name" value="MFS general substrate transporter like domains"/>
    <property type="match status" value="1"/>
</dbReference>
<evidence type="ECO:0000256" key="6">
    <source>
        <dbReference type="SAM" id="Phobius"/>
    </source>
</evidence>
<reference evidence="8 9" key="1">
    <citation type="journal article" date="2015" name="BMC Genomics">
        <title>The genome of the truffle-parasite Tolypocladium ophioglossoides and the evolution of antifungal peptaibiotics.</title>
        <authorList>
            <person name="Quandt C.A."/>
            <person name="Bushley K.E."/>
            <person name="Spatafora J.W."/>
        </authorList>
    </citation>
    <scope>NUCLEOTIDE SEQUENCE [LARGE SCALE GENOMIC DNA]</scope>
    <source>
        <strain evidence="8 9">CBS 100239</strain>
    </source>
</reference>
<feature type="domain" description="Major facilitator superfamily (MFS) profile" evidence="7">
    <location>
        <begin position="44"/>
        <end position="459"/>
    </location>
</feature>
<dbReference type="InterPro" id="IPR005829">
    <property type="entry name" value="Sugar_transporter_CS"/>
</dbReference>
<keyword evidence="4 6" id="KW-0472">Membrane</keyword>
<dbReference type="InterPro" id="IPR005828">
    <property type="entry name" value="MFS_sugar_transport-like"/>
</dbReference>
<feature type="transmembrane region" description="Helical" evidence="6">
    <location>
        <begin position="304"/>
        <end position="324"/>
    </location>
</feature>
<evidence type="ECO:0000256" key="5">
    <source>
        <dbReference type="SAM" id="MobiDB-lite"/>
    </source>
</evidence>
<protein>
    <submittedName>
        <fullName evidence="8">Putative metabolite transport protein GIT1</fullName>
    </submittedName>
</protein>
<keyword evidence="3 6" id="KW-1133">Transmembrane helix</keyword>
<dbReference type="InterPro" id="IPR036259">
    <property type="entry name" value="MFS_trans_sf"/>
</dbReference>
<name>A0A0L0MYM4_TOLOC</name>
<comment type="subcellular location">
    <subcellularLocation>
        <location evidence="1">Membrane</location>
        <topology evidence="1">Multi-pass membrane protein</topology>
    </subcellularLocation>
</comment>